<evidence type="ECO:0000313" key="3">
    <source>
        <dbReference type="Proteomes" id="UP001595629"/>
    </source>
</evidence>
<protein>
    <submittedName>
        <fullName evidence="2">Redoxin domain-containing protein</fullName>
    </submittedName>
</protein>
<proteinExistence type="predicted"/>
<dbReference type="Proteomes" id="UP001595629">
    <property type="component" value="Unassembled WGS sequence"/>
</dbReference>
<organism evidence="2 3">
    <name type="scientific">Lutimaribacter marinistellae</name>
    <dbReference type="NCBI Taxonomy" id="1820329"/>
    <lineage>
        <taxon>Bacteria</taxon>
        <taxon>Pseudomonadati</taxon>
        <taxon>Pseudomonadota</taxon>
        <taxon>Alphaproteobacteria</taxon>
        <taxon>Rhodobacterales</taxon>
        <taxon>Roseobacteraceae</taxon>
        <taxon>Lutimaribacter</taxon>
    </lineage>
</organism>
<dbReference type="RefSeq" id="WP_386733692.1">
    <property type="nucleotide sequence ID" value="NZ_JBHRXI010000001.1"/>
</dbReference>
<dbReference type="EMBL" id="JBHRXI010000001">
    <property type="protein sequence ID" value="MFC3612511.1"/>
    <property type="molecule type" value="Genomic_DNA"/>
</dbReference>
<feature type="domain" description="Thioredoxin" evidence="1">
    <location>
        <begin position="2"/>
        <end position="162"/>
    </location>
</feature>
<dbReference type="PROSITE" id="PS51352">
    <property type="entry name" value="THIOREDOXIN_2"/>
    <property type="match status" value="1"/>
</dbReference>
<evidence type="ECO:0000259" key="1">
    <source>
        <dbReference type="PROSITE" id="PS51352"/>
    </source>
</evidence>
<evidence type="ECO:0000313" key="2">
    <source>
        <dbReference type="EMBL" id="MFC3612511.1"/>
    </source>
</evidence>
<dbReference type="SUPFAM" id="SSF52833">
    <property type="entry name" value="Thioredoxin-like"/>
    <property type="match status" value="1"/>
</dbReference>
<accession>A0ABV7TA77</accession>
<sequence>MLTPGTKAPALKVETLDHGTFDLSADHGETGTLVIMYRGKHCPICIKQMGEVENALDGFAEQGIEVIMLSADGPEKARATVEKAEVSRLRVGYGLSLRAARDEWDLYISSAREGSAEPDFFSEPGIFFVKPDGTLQYIWKQSTPFARPTMKDILGGLKFTRENDYPARGTYTGDLPS</sequence>
<name>A0ABV7TA77_9RHOB</name>
<dbReference type="InterPro" id="IPR036249">
    <property type="entry name" value="Thioredoxin-like_sf"/>
</dbReference>
<comment type="caution">
    <text evidence="2">The sequence shown here is derived from an EMBL/GenBank/DDBJ whole genome shotgun (WGS) entry which is preliminary data.</text>
</comment>
<dbReference type="Pfam" id="PF00578">
    <property type="entry name" value="AhpC-TSA"/>
    <property type="match status" value="1"/>
</dbReference>
<dbReference type="InterPro" id="IPR000866">
    <property type="entry name" value="AhpC/TSA"/>
</dbReference>
<reference evidence="3" key="1">
    <citation type="journal article" date="2019" name="Int. J. Syst. Evol. Microbiol.">
        <title>The Global Catalogue of Microorganisms (GCM) 10K type strain sequencing project: providing services to taxonomists for standard genome sequencing and annotation.</title>
        <authorList>
            <consortium name="The Broad Institute Genomics Platform"/>
            <consortium name="The Broad Institute Genome Sequencing Center for Infectious Disease"/>
            <person name="Wu L."/>
            <person name="Ma J."/>
        </authorList>
    </citation>
    <scope>NUCLEOTIDE SEQUENCE [LARGE SCALE GENOMIC DNA]</scope>
    <source>
        <strain evidence="3">KCTC 42911</strain>
    </source>
</reference>
<gene>
    <name evidence="2" type="ORF">ACFORG_01950</name>
</gene>
<keyword evidence="3" id="KW-1185">Reference proteome</keyword>
<dbReference type="Gene3D" id="3.40.30.10">
    <property type="entry name" value="Glutaredoxin"/>
    <property type="match status" value="1"/>
</dbReference>
<dbReference type="InterPro" id="IPR013766">
    <property type="entry name" value="Thioredoxin_domain"/>
</dbReference>